<evidence type="ECO:0000256" key="4">
    <source>
        <dbReference type="ARBA" id="ARBA00022898"/>
    </source>
</evidence>
<dbReference type="EMBL" id="BAAASR010000005">
    <property type="protein sequence ID" value="GAA2482154.1"/>
    <property type="molecule type" value="Genomic_DNA"/>
</dbReference>
<keyword evidence="3" id="KW-0808">Transferase</keyword>
<dbReference type="InterPro" id="IPR004839">
    <property type="entry name" value="Aminotransferase_I/II_large"/>
</dbReference>
<keyword evidence="2" id="KW-0032">Aminotransferase</keyword>
<dbReference type="InterPro" id="IPR015424">
    <property type="entry name" value="PyrdxlP-dep_Trfase"/>
</dbReference>
<evidence type="ECO:0000313" key="6">
    <source>
        <dbReference type="EMBL" id="GAA2482154.1"/>
    </source>
</evidence>
<accession>A0ABN3LGL6</accession>
<dbReference type="Gene3D" id="3.90.1150.10">
    <property type="entry name" value="Aspartate Aminotransferase, domain 1"/>
    <property type="match status" value="1"/>
</dbReference>
<proteinExistence type="predicted"/>
<protein>
    <recommendedName>
        <fullName evidence="5">Aminotransferase class I/classII large domain-containing protein</fullName>
    </recommendedName>
</protein>
<dbReference type="Proteomes" id="UP001499942">
    <property type="component" value="Unassembled WGS sequence"/>
</dbReference>
<evidence type="ECO:0000256" key="1">
    <source>
        <dbReference type="ARBA" id="ARBA00001933"/>
    </source>
</evidence>
<name>A0ABN3LGL6_9ACTN</name>
<dbReference type="Gene3D" id="3.40.640.10">
    <property type="entry name" value="Type I PLP-dependent aspartate aminotransferase-like (Major domain)"/>
    <property type="match status" value="1"/>
</dbReference>
<dbReference type="InterPro" id="IPR015421">
    <property type="entry name" value="PyrdxlP-dep_Trfase_major"/>
</dbReference>
<gene>
    <name evidence="6" type="ORF">GCM10010393_11030</name>
</gene>
<dbReference type="InterPro" id="IPR051326">
    <property type="entry name" value="Kynurenine-oxoglutarate_AT"/>
</dbReference>
<dbReference type="Pfam" id="PF00155">
    <property type="entry name" value="Aminotran_1_2"/>
    <property type="match status" value="1"/>
</dbReference>
<dbReference type="InterPro" id="IPR015422">
    <property type="entry name" value="PyrdxlP-dep_Trfase_small"/>
</dbReference>
<comment type="caution">
    <text evidence="6">The sequence shown here is derived from an EMBL/GenBank/DDBJ whole genome shotgun (WGS) entry which is preliminary data.</text>
</comment>
<evidence type="ECO:0000259" key="5">
    <source>
        <dbReference type="Pfam" id="PF00155"/>
    </source>
</evidence>
<organism evidence="6 7">
    <name type="scientific">Streptomyces gobitricini</name>
    <dbReference type="NCBI Taxonomy" id="68211"/>
    <lineage>
        <taxon>Bacteria</taxon>
        <taxon>Bacillati</taxon>
        <taxon>Actinomycetota</taxon>
        <taxon>Actinomycetes</taxon>
        <taxon>Kitasatosporales</taxon>
        <taxon>Streptomycetaceae</taxon>
        <taxon>Streptomyces</taxon>
    </lineage>
</organism>
<reference evidence="6 7" key="1">
    <citation type="journal article" date="2019" name="Int. J. Syst. Evol. Microbiol.">
        <title>The Global Catalogue of Microorganisms (GCM) 10K type strain sequencing project: providing services to taxonomists for standard genome sequencing and annotation.</title>
        <authorList>
            <consortium name="The Broad Institute Genomics Platform"/>
            <consortium name="The Broad Institute Genome Sequencing Center for Infectious Disease"/>
            <person name="Wu L."/>
            <person name="Ma J."/>
        </authorList>
    </citation>
    <scope>NUCLEOTIDE SEQUENCE [LARGE SCALE GENOMIC DNA]</scope>
    <source>
        <strain evidence="6 7">JCM 5062</strain>
    </source>
</reference>
<dbReference type="PANTHER" id="PTHR43807:SF20">
    <property type="entry name" value="FI04487P"/>
    <property type="match status" value="1"/>
</dbReference>
<comment type="cofactor">
    <cofactor evidence="1">
        <name>pyridoxal 5'-phosphate</name>
        <dbReference type="ChEBI" id="CHEBI:597326"/>
    </cofactor>
</comment>
<sequence>MRAAKQYLTYVSAGPFQHAVAEALRLPDTYFTRLRDDLRAKRDLLADGLTRAGFEVFRPQGTYFVTTGIRPLGERDGVAFCRALPGRCGLVTIPHAVFYDHREQGAPLVRFAFCKRTEVLQDAVKRLAGL</sequence>
<keyword evidence="7" id="KW-1185">Reference proteome</keyword>
<dbReference type="PANTHER" id="PTHR43807">
    <property type="entry name" value="FI04487P"/>
    <property type="match status" value="1"/>
</dbReference>
<dbReference type="SUPFAM" id="SSF53383">
    <property type="entry name" value="PLP-dependent transferases"/>
    <property type="match status" value="1"/>
</dbReference>
<evidence type="ECO:0000256" key="2">
    <source>
        <dbReference type="ARBA" id="ARBA00022576"/>
    </source>
</evidence>
<feature type="domain" description="Aminotransferase class I/classII large" evidence="5">
    <location>
        <begin position="10"/>
        <end position="126"/>
    </location>
</feature>
<evidence type="ECO:0000313" key="7">
    <source>
        <dbReference type="Proteomes" id="UP001499942"/>
    </source>
</evidence>
<evidence type="ECO:0000256" key="3">
    <source>
        <dbReference type="ARBA" id="ARBA00022679"/>
    </source>
</evidence>
<keyword evidence="4" id="KW-0663">Pyridoxal phosphate</keyword>